<feature type="transmembrane region" description="Helical" evidence="8">
    <location>
        <begin position="36"/>
        <end position="59"/>
    </location>
</feature>
<dbReference type="EMBL" id="CP054056">
    <property type="protein sequence ID" value="QKJ25576.1"/>
    <property type="molecule type" value="Genomic_DNA"/>
</dbReference>
<sequence length="103" mass="11375">MNLIYLSALLVSILGLGLIDLRQRLALPVAPLRTVVTIGFAVGIFLVWDLVGIALGIFFRGPTEFLTGITLANELPLEELFFLILLSYTILLAYLGAKKWLRS</sequence>
<dbReference type="NCBIfam" id="TIGR03462">
    <property type="entry name" value="CarR_dom_SF"/>
    <property type="match status" value="1"/>
</dbReference>
<name>A0A7D4U815_9MICO</name>
<dbReference type="GO" id="GO:0016020">
    <property type="term" value="C:membrane"/>
    <property type="evidence" value="ECO:0007669"/>
    <property type="project" value="UniProtKB-SubCell"/>
</dbReference>
<comment type="subcellular location">
    <subcellularLocation>
        <location evidence="1">Membrane</location>
        <topology evidence="1">Multi-pass membrane protein</topology>
    </subcellularLocation>
</comment>
<protein>
    <submittedName>
        <fullName evidence="9">Lycopene cyclase domain-containing protein</fullName>
    </submittedName>
</protein>
<keyword evidence="6 8" id="KW-0472">Membrane</keyword>
<dbReference type="GO" id="GO:0016872">
    <property type="term" value="F:intramolecular lyase activity"/>
    <property type="evidence" value="ECO:0007669"/>
    <property type="project" value="InterPro"/>
</dbReference>
<dbReference type="InterPro" id="IPR017825">
    <property type="entry name" value="Lycopene_cyclase_dom"/>
</dbReference>
<feature type="transmembrane region" description="Helical" evidence="8">
    <location>
        <begin position="80"/>
        <end position="97"/>
    </location>
</feature>
<evidence type="ECO:0000256" key="8">
    <source>
        <dbReference type="SAM" id="Phobius"/>
    </source>
</evidence>
<keyword evidence="3 8" id="KW-0812">Transmembrane</keyword>
<keyword evidence="5 8" id="KW-1133">Transmembrane helix</keyword>
<dbReference type="RefSeq" id="WP_173493873.1">
    <property type="nucleotide sequence ID" value="NZ_CP054056.1"/>
</dbReference>
<organism evidence="9 10">
    <name type="scientific">Aquiluna borgnonia</name>
    <dbReference type="NCBI Taxonomy" id="2499157"/>
    <lineage>
        <taxon>Bacteria</taxon>
        <taxon>Bacillati</taxon>
        <taxon>Actinomycetota</taxon>
        <taxon>Actinomycetes</taxon>
        <taxon>Micrococcales</taxon>
        <taxon>Microbacteriaceae</taxon>
        <taxon>Luna cluster</taxon>
        <taxon>Luna-1 subcluster</taxon>
        <taxon>Aquiluna</taxon>
    </lineage>
</organism>
<dbReference type="Proteomes" id="UP000501003">
    <property type="component" value="Chromosome"/>
</dbReference>
<gene>
    <name evidence="9" type="ORF">HRU87_05230</name>
</gene>
<accession>A0A7D4U815</accession>
<evidence type="ECO:0000256" key="7">
    <source>
        <dbReference type="ARBA" id="ARBA00023235"/>
    </source>
</evidence>
<proteinExistence type="predicted"/>
<dbReference type="AlphaFoldDB" id="A0A7D4U815"/>
<reference evidence="9 10" key="1">
    <citation type="submission" date="2020-05" db="EMBL/GenBank/DDBJ databases">
        <title>Aquirufa sp. strain 15G-AUS-rot a new Aquirufa species.</title>
        <authorList>
            <person name="Pitt A."/>
            <person name="Hahn M.W."/>
        </authorList>
    </citation>
    <scope>NUCLEOTIDE SEQUENCE [LARGE SCALE GENOMIC DNA]</scope>
    <source>
        <strain evidence="9 10">15G-AUS-rot</strain>
    </source>
</reference>
<dbReference type="GO" id="GO:0016117">
    <property type="term" value="P:carotenoid biosynthetic process"/>
    <property type="evidence" value="ECO:0007669"/>
    <property type="project" value="UniProtKB-KW"/>
</dbReference>
<keyword evidence="10" id="KW-1185">Reference proteome</keyword>
<evidence type="ECO:0000256" key="6">
    <source>
        <dbReference type="ARBA" id="ARBA00023136"/>
    </source>
</evidence>
<keyword evidence="4" id="KW-0125">Carotenoid biosynthesis</keyword>
<evidence type="ECO:0000256" key="3">
    <source>
        <dbReference type="ARBA" id="ARBA00022692"/>
    </source>
</evidence>
<evidence type="ECO:0000313" key="9">
    <source>
        <dbReference type="EMBL" id="QKJ25576.1"/>
    </source>
</evidence>
<evidence type="ECO:0000313" key="10">
    <source>
        <dbReference type="Proteomes" id="UP000501003"/>
    </source>
</evidence>
<evidence type="ECO:0000256" key="5">
    <source>
        <dbReference type="ARBA" id="ARBA00022989"/>
    </source>
</evidence>
<dbReference type="GO" id="GO:0045436">
    <property type="term" value="F:lycopene beta cyclase activity"/>
    <property type="evidence" value="ECO:0007669"/>
    <property type="project" value="UniProtKB-ARBA"/>
</dbReference>
<keyword evidence="7" id="KW-0413">Isomerase</keyword>
<evidence type="ECO:0000256" key="2">
    <source>
        <dbReference type="ARBA" id="ARBA00004829"/>
    </source>
</evidence>
<evidence type="ECO:0000256" key="4">
    <source>
        <dbReference type="ARBA" id="ARBA00022746"/>
    </source>
</evidence>
<evidence type="ECO:0000256" key="1">
    <source>
        <dbReference type="ARBA" id="ARBA00004141"/>
    </source>
</evidence>
<comment type="pathway">
    <text evidence="2">Carotenoid biosynthesis.</text>
</comment>
<dbReference type="KEGG" id="aqg:HRU87_05230"/>